<feature type="coiled-coil region" evidence="1">
    <location>
        <begin position="5"/>
        <end position="39"/>
    </location>
</feature>
<keyword evidence="3" id="KW-1185">Reference proteome</keyword>
<organism evidence="2 3">
    <name type="scientific">Cerrena zonata</name>
    <dbReference type="NCBI Taxonomy" id="2478898"/>
    <lineage>
        <taxon>Eukaryota</taxon>
        <taxon>Fungi</taxon>
        <taxon>Dikarya</taxon>
        <taxon>Basidiomycota</taxon>
        <taxon>Agaricomycotina</taxon>
        <taxon>Agaricomycetes</taxon>
        <taxon>Polyporales</taxon>
        <taxon>Cerrenaceae</taxon>
        <taxon>Cerrena</taxon>
    </lineage>
</organism>
<protein>
    <submittedName>
        <fullName evidence="2">Uncharacterized protein</fullName>
    </submittedName>
</protein>
<keyword evidence="1" id="KW-0175">Coiled coil</keyword>
<evidence type="ECO:0000256" key="1">
    <source>
        <dbReference type="SAM" id="Coils"/>
    </source>
</evidence>
<dbReference type="EMBL" id="JASBNA010000018">
    <property type="protein sequence ID" value="KAK7686058.1"/>
    <property type="molecule type" value="Genomic_DNA"/>
</dbReference>
<sequence>MTREHNNLQNAFNNLKADFDKLEIKHNKLAENYNTLQANHKRNTVALNTHQTLIEARMQKFIQDHLITMFDNAPPESGQHHVDTGAASLLSNAITLISTAPITQPLSSAPQLPESIVHLTISSSSHVEPVASSAAGQSPLNQVQPLPSLSHAHPTSSLCCKLFGNPKHWIVAQILGFIKKY</sequence>
<dbReference type="AlphaFoldDB" id="A0AAW0G7S4"/>
<evidence type="ECO:0000313" key="2">
    <source>
        <dbReference type="EMBL" id="KAK7686058.1"/>
    </source>
</evidence>
<reference evidence="2 3" key="1">
    <citation type="submission" date="2022-09" db="EMBL/GenBank/DDBJ databases">
        <authorList>
            <person name="Palmer J.M."/>
        </authorList>
    </citation>
    <scope>NUCLEOTIDE SEQUENCE [LARGE SCALE GENOMIC DNA]</scope>
    <source>
        <strain evidence="2 3">DSM 7382</strain>
    </source>
</reference>
<accession>A0AAW0G7S4</accession>
<proteinExistence type="predicted"/>
<gene>
    <name evidence="2" type="ORF">QCA50_010870</name>
</gene>
<comment type="caution">
    <text evidence="2">The sequence shown here is derived from an EMBL/GenBank/DDBJ whole genome shotgun (WGS) entry which is preliminary data.</text>
</comment>
<dbReference type="Proteomes" id="UP001385951">
    <property type="component" value="Unassembled WGS sequence"/>
</dbReference>
<name>A0AAW0G7S4_9APHY</name>
<evidence type="ECO:0000313" key="3">
    <source>
        <dbReference type="Proteomes" id="UP001385951"/>
    </source>
</evidence>